<protein>
    <submittedName>
        <fullName evidence="1">Uncharacterized protein</fullName>
    </submittedName>
</protein>
<dbReference type="STRING" id="1244083.CSUNSWCD_295"/>
<accession>M5IM43</accession>
<dbReference type="PATRIC" id="fig|1244083.3.peg.299"/>
<proteinExistence type="predicted"/>
<name>M5IM43_9BACT</name>
<comment type="caution">
    <text evidence="1">The sequence shown here is derived from an EMBL/GenBank/DDBJ whole genome shotgun (WGS) entry which is preliminary data.</text>
</comment>
<organism evidence="1 2">
    <name type="scientific">Campylobacter showae CSUNSWCD</name>
    <dbReference type="NCBI Taxonomy" id="1244083"/>
    <lineage>
        <taxon>Bacteria</taxon>
        <taxon>Pseudomonadati</taxon>
        <taxon>Campylobacterota</taxon>
        <taxon>Epsilonproteobacteria</taxon>
        <taxon>Campylobacterales</taxon>
        <taxon>Campylobacteraceae</taxon>
        <taxon>Campylobacter</taxon>
    </lineage>
</organism>
<evidence type="ECO:0000313" key="2">
    <source>
        <dbReference type="Proteomes" id="UP000011939"/>
    </source>
</evidence>
<reference evidence="1 2" key="1">
    <citation type="journal article" date="2013" name="Genome Announc.">
        <title>Genome Sequence of Campylobacter showae UNSWCD, Isolated from a Patient with Crohn's Disease.</title>
        <authorList>
            <person name="Tay A.P."/>
            <person name="Kaakoush N.O."/>
            <person name="Deshpande N.P."/>
            <person name="Chen Z."/>
            <person name="Mitchell H."/>
            <person name="Wilkins M.R."/>
        </authorList>
    </citation>
    <scope>NUCLEOTIDE SEQUENCE [LARGE SCALE GENOMIC DNA]</scope>
    <source>
        <strain evidence="1 2">CSUNSWCD</strain>
    </source>
</reference>
<sequence>MKILKAADITSGFNADKFDLVGATMANLTFMRLKSVSVG</sequence>
<dbReference type="Proteomes" id="UP000011939">
    <property type="component" value="Unassembled WGS sequence"/>
</dbReference>
<dbReference type="EMBL" id="AMZQ01000001">
    <property type="protein sequence ID" value="EKU12355.1"/>
    <property type="molecule type" value="Genomic_DNA"/>
</dbReference>
<gene>
    <name evidence="1" type="ORF">CSUNSWCD_295</name>
</gene>
<evidence type="ECO:0000313" key="1">
    <source>
        <dbReference type="EMBL" id="EKU12355.1"/>
    </source>
</evidence>
<dbReference type="AlphaFoldDB" id="M5IM43"/>